<dbReference type="Proteomes" id="UP001194468">
    <property type="component" value="Unassembled WGS sequence"/>
</dbReference>
<accession>A0AAD4G9F9</accession>
<evidence type="ECO:0000313" key="2">
    <source>
        <dbReference type="Proteomes" id="UP001194468"/>
    </source>
</evidence>
<gene>
    <name evidence="1" type="ORF">L210DRAFT_951173</name>
</gene>
<name>A0AAD4G9F9_BOLED</name>
<keyword evidence="2" id="KW-1185">Reference proteome</keyword>
<dbReference type="EMBL" id="WHUW01000045">
    <property type="protein sequence ID" value="KAF8431922.1"/>
    <property type="molecule type" value="Genomic_DNA"/>
</dbReference>
<sequence>MVMPNDSVRDVLRKVEVAHVAVSNGPEKFGPVLEESERWTRPKHRSSHCSYLMMG</sequence>
<organism evidence="1 2">
    <name type="scientific">Boletus edulis BED1</name>
    <dbReference type="NCBI Taxonomy" id="1328754"/>
    <lineage>
        <taxon>Eukaryota</taxon>
        <taxon>Fungi</taxon>
        <taxon>Dikarya</taxon>
        <taxon>Basidiomycota</taxon>
        <taxon>Agaricomycotina</taxon>
        <taxon>Agaricomycetes</taxon>
        <taxon>Agaricomycetidae</taxon>
        <taxon>Boletales</taxon>
        <taxon>Boletineae</taxon>
        <taxon>Boletaceae</taxon>
        <taxon>Boletoideae</taxon>
        <taxon>Boletus</taxon>
    </lineage>
</organism>
<reference evidence="1" key="2">
    <citation type="journal article" date="2020" name="Nat. Commun.">
        <title>Large-scale genome sequencing of mycorrhizal fungi provides insights into the early evolution of symbiotic traits.</title>
        <authorList>
            <person name="Miyauchi S."/>
            <person name="Kiss E."/>
            <person name="Kuo A."/>
            <person name="Drula E."/>
            <person name="Kohler A."/>
            <person name="Sanchez-Garcia M."/>
            <person name="Morin E."/>
            <person name="Andreopoulos B."/>
            <person name="Barry K.W."/>
            <person name="Bonito G."/>
            <person name="Buee M."/>
            <person name="Carver A."/>
            <person name="Chen C."/>
            <person name="Cichocki N."/>
            <person name="Clum A."/>
            <person name="Culley D."/>
            <person name="Crous P.W."/>
            <person name="Fauchery L."/>
            <person name="Girlanda M."/>
            <person name="Hayes R.D."/>
            <person name="Keri Z."/>
            <person name="LaButti K."/>
            <person name="Lipzen A."/>
            <person name="Lombard V."/>
            <person name="Magnuson J."/>
            <person name="Maillard F."/>
            <person name="Murat C."/>
            <person name="Nolan M."/>
            <person name="Ohm R.A."/>
            <person name="Pangilinan J."/>
            <person name="Pereira M.F."/>
            <person name="Perotto S."/>
            <person name="Peter M."/>
            <person name="Pfister S."/>
            <person name="Riley R."/>
            <person name="Sitrit Y."/>
            <person name="Stielow J.B."/>
            <person name="Szollosi G."/>
            <person name="Zifcakova L."/>
            <person name="Stursova M."/>
            <person name="Spatafora J.W."/>
            <person name="Tedersoo L."/>
            <person name="Vaario L.M."/>
            <person name="Yamada A."/>
            <person name="Yan M."/>
            <person name="Wang P."/>
            <person name="Xu J."/>
            <person name="Bruns T."/>
            <person name="Baldrian P."/>
            <person name="Vilgalys R."/>
            <person name="Dunand C."/>
            <person name="Henrissat B."/>
            <person name="Grigoriev I.V."/>
            <person name="Hibbett D."/>
            <person name="Nagy L.G."/>
            <person name="Martin F.M."/>
        </authorList>
    </citation>
    <scope>NUCLEOTIDE SEQUENCE</scope>
    <source>
        <strain evidence="1">BED1</strain>
    </source>
</reference>
<comment type="caution">
    <text evidence="1">The sequence shown here is derived from an EMBL/GenBank/DDBJ whole genome shotgun (WGS) entry which is preliminary data.</text>
</comment>
<protein>
    <submittedName>
        <fullName evidence="1">Uncharacterized protein</fullName>
    </submittedName>
</protein>
<evidence type="ECO:0000313" key="1">
    <source>
        <dbReference type="EMBL" id="KAF8431922.1"/>
    </source>
</evidence>
<dbReference type="AlphaFoldDB" id="A0AAD4G9F9"/>
<reference evidence="1" key="1">
    <citation type="submission" date="2019-10" db="EMBL/GenBank/DDBJ databases">
        <authorList>
            <consortium name="DOE Joint Genome Institute"/>
            <person name="Kuo A."/>
            <person name="Miyauchi S."/>
            <person name="Kiss E."/>
            <person name="Drula E."/>
            <person name="Kohler A."/>
            <person name="Sanchez-Garcia M."/>
            <person name="Andreopoulos B."/>
            <person name="Barry K.W."/>
            <person name="Bonito G."/>
            <person name="Buee M."/>
            <person name="Carver A."/>
            <person name="Chen C."/>
            <person name="Cichocki N."/>
            <person name="Clum A."/>
            <person name="Culley D."/>
            <person name="Crous P.W."/>
            <person name="Fauchery L."/>
            <person name="Girlanda M."/>
            <person name="Hayes R."/>
            <person name="Keri Z."/>
            <person name="LaButti K."/>
            <person name="Lipzen A."/>
            <person name="Lombard V."/>
            <person name="Magnuson J."/>
            <person name="Maillard F."/>
            <person name="Morin E."/>
            <person name="Murat C."/>
            <person name="Nolan M."/>
            <person name="Ohm R."/>
            <person name="Pangilinan J."/>
            <person name="Pereira M."/>
            <person name="Perotto S."/>
            <person name="Peter M."/>
            <person name="Riley R."/>
            <person name="Sitrit Y."/>
            <person name="Stielow B."/>
            <person name="Szollosi G."/>
            <person name="Zifcakova L."/>
            <person name="Stursova M."/>
            <person name="Spatafora J.W."/>
            <person name="Tedersoo L."/>
            <person name="Vaario L.-M."/>
            <person name="Yamada A."/>
            <person name="Yan M."/>
            <person name="Wang P."/>
            <person name="Xu J."/>
            <person name="Bruns T."/>
            <person name="Baldrian P."/>
            <person name="Vilgalys R."/>
            <person name="Henrissat B."/>
            <person name="Grigoriev I.V."/>
            <person name="Hibbett D."/>
            <person name="Nagy L.G."/>
            <person name="Martin F.M."/>
        </authorList>
    </citation>
    <scope>NUCLEOTIDE SEQUENCE</scope>
    <source>
        <strain evidence="1">BED1</strain>
    </source>
</reference>
<proteinExistence type="predicted"/>